<accession>A0AAD9X5D2</accession>
<dbReference type="EMBL" id="JANJYI010000004">
    <property type="protein sequence ID" value="KAK2653016.1"/>
    <property type="molecule type" value="Genomic_DNA"/>
</dbReference>
<gene>
    <name evidence="1" type="ORF">Ddye_012872</name>
</gene>
<evidence type="ECO:0000313" key="1">
    <source>
        <dbReference type="EMBL" id="KAK2653016.1"/>
    </source>
</evidence>
<protein>
    <submittedName>
        <fullName evidence="1">Uncharacterized protein</fullName>
    </submittedName>
</protein>
<name>A0AAD9X5D2_9ROSI</name>
<dbReference type="Proteomes" id="UP001280121">
    <property type="component" value="Unassembled WGS sequence"/>
</dbReference>
<comment type="caution">
    <text evidence="1">The sequence shown here is derived from an EMBL/GenBank/DDBJ whole genome shotgun (WGS) entry which is preliminary data.</text>
</comment>
<sequence>MESITLFVLYMHVSLFDWEVHDYEKGTDYYKSLVKPIHLEFEDKQNVGFDEVLDDRLTVHQNELDKGPGSFHNYHTTSLIRSKTSLSDPNYKRHIFNEVVFKTPKISVTSILPKLYLALAKLVKDSELVSAKNIQDNEDRLLSFCRAEIANIRGEMKDTDGHHLETVFEREMEKNNLSYAVHLEKVKGCANEFSDNADDPALNNILQEDDIKEIINYACLSSEMLSNDVEKVYLKILALDKFVKRPLSVDDYPFPAVNIMVPNPNMSVVALDRPDPEVIYKDVDKHLVNHKWKVEMAKMDRQREEDRKNVITRTRRKNVDIPPDVQVWEEYPEFNVLEFVPDEELIRYVCIHDFTTMFPGRNLSRDSYSVFMLKYTELLFTTILIPWILEFG</sequence>
<organism evidence="1 2">
    <name type="scientific">Dipteronia dyeriana</name>
    <dbReference type="NCBI Taxonomy" id="168575"/>
    <lineage>
        <taxon>Eukaryota</taxon>
        <taxon>Viridiplantae</taxon>
        <taxon>Streptophyta</taxon>
        <taxon>Embryophyta</taxon>
        <taxon>Tracheophyta</taxon>
        <taxon>Spermatophyta</taxon>
        <taxon>Magnoliopsida</taxon>
        <taxon>eudicotyledons</taxon>
        <taxon>Gunneridae</taxon>
        <taxon>Pentapetalae</taxon>
        <taxon>rosids</taxon>
        <taxon>malvids</taxon>
        <taxon>Sapindales</taxon>
        <taxon>Sapindaceae</taxon>
        <taxon>Hippocastanoideae</taxon>
        <taxon>Acereae</taxon>
        <taxon>Dipteronia</taxon>
    </lineage>
</organism>
<evidence type="ECO:0000313" key="2">
    <source>
        <dbReference type="Proteomes" id="UP001280121"/>
    </source>
</evidence>
<keyword evidence="2" id="KW-1185">Reference proteome</keyword>
<reference evidence="1" key="1">
    <citation type="journal article" date="2023" name="Plant J.">
        <title>Genome sequences and population genomics provide insights into the demographic history, inbreeding, and mutation load of two 'living fossil' tree species of Dipteronia.</title>
        <authorList>
            <person name="Feng Y."/>
            <person name="Comes H.P."/>
            <person name="Chen J."/>
            <person name="Zhu S."/>
            <person name="Lu R."/>
            <person name="Zhang X."/>
            <person name="Li P."/>
            <person name="Qiu J."/>
            <person name="Olsen K.M."/>
            <person name="Qiu Y."/>
        </authorList>
    </citation>
    <scope>NUCLEOTIDE SEQUENCE</scope>
    <source>
        <strain evidence="1">KIB01</strain>
    </source>
</reference>
<proteinExistence type="predicted"/>
<dbReference type="AlphaFoldDB" id="A0AAD9X5D2"/>